<dbReference type="Proteomes" id="UP000051330">
    <property type="component" value="Unassembled WGS sequence"/>
</dbReference>
<feature type="transmembrane region" description="Helical" evidence="1">
    <location>
        <begin position="67"/>
        <end position="83"/>
    </location>
</feature>
<feature type="transmembrane region" description="Helical" evidence="1">
    <location>
        <begin position="89"/>
        <end position="107"/>
    </location>
</feature>
<organism evidence="2 3">
    <name type="scientific">Schleiferilactobacillus perolens DSM 12744</name>
    <dbReference type="NCBI Taxonomy" id="1423792"/>
    <lineage>
        <taxon>Bacteria</taxon>
        <taxon>Bacillati</taxon>
        <taxon>Bacillota</taxon>
        <taxon>Bacilli</taxon>
        <taxon>Lactobacillales</taxon>
        <taxon>Lactobacillaceae</taxon>
        <taxon>Schleiferilactobacillus</taxon>
    </lineage>
</organism>
<dbReference type="STRING" id="1423792.FD09_GL002634"/>
<feature type="transmembrane region" description="Helical" evidence="1">
    <location>
        <begin position="41"/>
        <end position="60"/>
    </location>
</feature>
<reference evidence="2 3" key="1">
    <citation type="journal article" date="2015" name="Genome Announc.">
        <title>Expanding the biotechnology potential of lactobacilli through comparative genomics of 213 strains and associated genera.</title>
        <authorList>
            <person name="Sun Z."/>
            <person name="Harris H.M."/>
            <person name="McCann A."/>
            <person name="Guo C."/>
            <person name="Argimon S."/>
            <person name="Zhang W."/>
            <person name="Yang X."/>
            <person name="Jeffery I.B."/>
            <person name="Cooney J.C."/>
            <person name="Kagawa T.F."/>
            <person name="Liu W."/>
            <person name="Song Y."/>
            <person name="Salvetti E."/>
            <person name="Wrobel A."/>
            <person name="Rasinkangas P."/>
            <person name="Parkhill J."/>
            <person name="Rea M.C."/>
            <person name="O'Sullivan O."/>
            <person name="Ritari J."/>
            <person name="Douillard F.P."/>
            <person name="Paul Ross R."/>
            <person name="Yang R."/>
            <person name="Briner A.E."/>
            <person name="Felis G.E."/>
            <person name="de Vos W.M."/>
            <person name="Barrangou R."/>
            <person name="Klaenhammer T.R."/>
            <person name="Caufield P.W."/>
            <person name="Cui Y."/>
            <person name="Zhang H."/>
            <person name="O'Toole P.W."/>
        </authorList>
    </citation>
    <scope>NUCLEOTIDE SEQUENCE [LARGE SCALE GENOMIC DNA]</scope>
    <source>
        <strain evidence="2 3">DSM 12744</strain>
    </source>
</reference>
<evidence type="ECO:0000313" key="2">
    <source>
        <dbReference type="EMBL" id="KRL13091.1"/>
    </source>
</evidence>
<gene>
    <name evidence="2" type="ORF">FD09_GL002634</name>
</gene>
<keyword evidence="3" id="KW-1185">Reference proteome</keyword>
<comment type="caution">
    <text evidence="2">The sequence shown here is derived from an EMBL/GenBank/DDBJ whole genome shotgun (WGS) entry which is preliminary data.</text>
</comment>
<keyword evidence="1" id="KW-1133">Transmembrane helix</keyword>
<keyword evidence="1" id="KW-0812">Transmembrane</keyword>
<evidence type="ECO:0000313" key="3">
    <source>
        <dbReference type="Proteomes" id="UP000051330"/>
    </source>
</evidence>
<dbReference type="PATRIC" id="fig|1423792.3.peg.2684"/>
<name>A0A0R1N801_9LACO</name>
<dbReference type="EMBL" id="AZEC01000005">
    <property type="protein sequence ID" value="KRL13091.1"/>
    <property type="molecule type" value="Genomic_DNA"/>
</dbReference>
<evidence type="ECO:0008006" key="4">
    <source>
        <dbReference type="Google" id="ProtNLM"/>
    </source>
</evidence>
<sequence>MGFLKKLWARPWCRFVLAAIVIVGLLPLLFSVLHIATVQRIWWLFILLNSLFAFLGGIYLQHTRASGWWILVPAAIFALLVLWRYADYNYWFCAIYLCLGFWGLGWGQTSKQVS</sequence>
<dbReference type="AlphaFoldDB" id="A0A0R1N801"/>
<proteinExistence type="predicted"/>
<evidence type="ECO:0000256" key="1">
    <source>
        <dbReference type="SAM" id="Phobius"/>
    </source>
</evidence>
<feature type="transmembrane region" description="Helical" evidence="1">
    <location>
        <begin position="12"/>
        <end position="35"/>
    </location>
</feature>
<accession>A0A0R1N801</accession>
<keyword evidence="1" id="KW-0472">Membrane</keyword>
<protein>
    <recommendedName>
        <fullName evidence="4">Integral membrane protein</fullName>
    </recommendedName>
</protein>